<comment type="caution">
    <text evidence="2">The sequence shown here is derived from an EMBL/GenBank/DDBJ whole genome shotgun (WGS) entry which is preliminary data.</text>
</comment>
<proteinExistence type="predicted"/>
<dbReference type="Proteomes" id="UP001163846">
    <property type="component" value="Unassembled WGS sequence"/>
</dbReference>
<evidence type="ECO:0000313" key="3">
    <source>
        <dbReference type="Proteomes" id="UP001163846"/>
    </source>
</evidence>
<sequence>MQLFSRTSKILGQPAFVALLLSAIALAVPITGPETYPNEPTPSALSASHDPAHRSDIVSQSAIDARTSELSADDQPLLLARAPEPGATLSQIKQGTYARLAANVKCKNPENQDATRLALEKMLNCDPVHNHLKNALPKYKFRGVLLRKFEIDAGIGDPKYSLDENRLNFKDQHCDVEIIPDEYISLTLWATLHLTKHAPHDQTPYHAALGTVSKYRGNREAVTVVWVEFKMGNIVSEKEKNKQVPDVVERDSSNPKKKTLYINTALLPTSTRPGCLLLPPEHPPTKSVNTSHLFQPVSDRSGKCIPFKNKQPLLCTVLNVPRLSHWPSGVNDAMIQLWELDAVIKF</sequence>
<feature type="chain" id="PRO_5041211838" evidence="1">
    <location>
        <begin position="28"/>
        <end position="346"/>
    </location>
</feature>
<accession>A0AA38PBJ5</accession>
<evidence type="ECO:0000313" key="2">
    <source>
        <dbReference type="EMBL" id="KAJ3839650.1"/>
    </source>
</evidence>
<evidence type="ECO:0000256" key="1">
    <source>
        <dbReference type="SAM" id="SignalP"/>
    </source>
</evidence>
<keyword evidence="3" id="KW-1185">Reference proteome</keyword>
<protein>
    <submittedName>
        <fullName evidence="2">Uncharacterized protein</fullName>
    </submittedName>
</protein>
<feature type="signal peptide" evidence="1">
    <location>
        <begin position="1"/>
        <end position="27"/>
    </location>
</feature>
<reference evidence="2" key="1">
    <citation type="submission" date="2022-08" db="EMBL/GenBank/DDBJ databases">
        <authorList>
            <consortium name="DOE Joint Genome Institute"/>
            <person name="Min B."/>
            <person name="Riley R."/>
            <person name="Sierra-Patev S."/>
            <person name="Naranjo-Ortiz M."/>
            <person name="Looney B."/>
            <person name="Konkel Z."/>
            <person name="Slot J.C."/>
            <person name="Sakamoto Y."/>
            <person name="Steenwyk J.L."/>
            <person name="Rokas A."/>
            <person name="Carro J."/>
            <person name="Camarero S."/>
            <person name="Ferreira P."/>
            <person name="Molpeceres G."/>
            <person name="Ruiz-Duenas F.J."/>
            <person name="Serrano A."/>
            <person name="Henrissat B."/>
            <person name="Drula E."/>
            <person name="Hughes K.W."/>
            <person name="Mata J.L."/>
            <person name="Ishikawa N.K."/>
            <person name="Vargas-Isla R."/>
            <person name="Ushijima S."/>
            <person name="Smith C.A."/>
            <person name="Ahrendt S."/>
            <person name="Andreopoulos W."/>
            <person name="He G."/>
            <person name="Labutti K."/>
            <person name="Lipzen A."/>
            <person name="Ng V."/>
            <person name="Sandor L."/>
            <person name="Barry K."/>
            <person name="Martinez A.T."/>
            <person name="Xiao Y."/>
            <person name="Gibbons J.G."/>
            <person name="Terashima K."/>
            <person name="Hibbett D.S."/>
            <person name="Grigoriev I.V."/>
        </authorList>
    </citation>
    <scope>NUCLEOTIDE SEQUENCE</scope>
    <source>
        <strain evidence="2">TFB9207</strain>
    </source>
</reference>
<dbReference type="AlphaFoldDB" id="A0AA38PBJ5"/>
<organism evidence="2 3">
    <name type="scientific">Lentinula raphanica</name>
    <dbReference type="NCBI Taxonomy" id="153919"/>
    <lineage>
        <taxon>Eukaryota</taxon>
        <taxon>Fungi</taxon>
        <taxon>Dikarya</taxon>
        <taxon>Basidiomycota</taxon>
        <taxon>Agaricomycotina</taxon>
        <taxon>Agaricomycetes</taxon>
        <taxon>Agaricomycetidae</taxon>
        <taxon>Agaricales</taxon>
        <taxon>Marasmiineae</taxon>
        <taxon>Omphalotaceae</taxon>
        <taxon>Lentinula</taxon>
    </lineage>
</organism>
<name>A0AA38PBJ5_9AGAR</name>
<keyword evidence="1" id="KW-0732">Signal</keyword>
<dbReference type="EMBL" id="MU806116">
    <property type="protein sequence ID" value="KAJ3839650.1"/>
    <property type="molecule type" value="Genomic_DNA"/>
</dbReference>
<gene>
    <name evidence="2" type="ORF">F5878DRAFT_641025</name>
</gene>